<feature type="transmembrane region" description="Helical" evidence="5">
    <location>
        <begin position="78"/>
        <end position="107"/>
    </location>
</feature>
<keyword evidence="3 5" id="KW-1133">Transmembrane helix</keyword>
<feature type="transmembrane region" description="Helical" evidence="5">
    <location>
        <begin position="49"/>
        <end position="66"/>
    </location>
</feature>
<feature type="transmembrane region" description="Helical" evidence="5">
    <location>
        <begin position="195"/>
        <end position="214"/>
    </location>
</feature>
<comment type="subcellular location">
    <subcellularLocation>
        <location evidence="1">Membrane</location>
        <topology evidence="1">Multi-pass membrane protein</topology>
    </subcellularLocation>
</comment>
<dbReference type="Gene3D" id="3.30.750.24">
    <property type="entry name" value="STAS domain"/>
    <property type="match status" value="1"/>
</dbReference>
<keyword evidence="4 5" id="KW-0472">Membrane</keyword>
<comment type="caution">
    <text evidence="7">The sequence shown here is derived from an EMBL/GenBank/DDBJ whole genome shotgun (WGS) entry which is preliminary data.</text>
</comment>
<organism evidence="7 8">
    <name type="scientific">Leptonema illini</name>
    <dbReference type="NCBI Taxonomy" id="183"/>
    <lineage>
        <taxon>Bacteria</taxon>
        <taxon>Pseudomonadati</taxon>
        <taxon>Spirochaetota</taxon>
        <taxon>Spirochaetia</taxon>
        <taxon>Leptospirales</taxon>
        <taxon>Leptospiraceae</taxon>
        <taxon>Leptonema</taxon>
    </lineage>
</organism>
<proteinExistence type="predicted"/>
<dbReference type="InterPro" id="IPR036513">
    <property type="entry name" value="STAS_dom_sf"/>
</dbReference>
<feature type="transmembrane region" description="Helical" evidence="5">
    <location>
        <begin position="342"/>
        <end position="359"/>
    </location>
</feature>
<dbReference type="SUPFAM" id="SSF52091">
    <property type="entry name" value="SpoIIaa-like"/>
    <property type="match status" value="1"/>
</dbReference>
<dbReference type="CDD" id="cd07042">
    <property type="entry name" value="STAS_SulP_like_sulfate_transporter"/>
    <property type="match status" value="1"/>
</dbReference>
<dbReference type="PANTHER" id="PTHR11814">
    <property type="entry name" value="SULFATE TRANSPORTER"/>
    <property type="match status" value="1"/>
</dbReference>
<dbReference type="Pfam" id="PF00916">
    <property type="entry name" value="Sulfate_transp"/>
    <property type="match status" value="1"/>
</dbReference>
<evidence type="ECO:0000313" key="8">
    <source>
        <dbReference type="Proteomes" id="UP000460298"/>
    </source>
</evidence>
<evidence type="ECO:0000256" key="1">
    <source>
        <dbReference type="ARBA" id="ARBA00004141"/>
    </source>
</evidence>
<evidence type="ECO:0000256" key="5">
    <source>
        <dbReference type="SAM" id="Phobius"/>
    </source>
</evidence>
<protein>
    <submittedName>
        <fullName evidence="7">Sulfate permease</fullName>
    </submittedName>
</protein>
<name>A0A833M352_9LEPT</name>
<evidence type="ECO:0000259" key="6">
    <source>
        <dbReference type="PROSITE" id="PS50801"/>
    </source>
</evidence>
<evidence type="ECO:0000313" key="7">
    <source>
        <dbReference type="EMBL" id="KAB2934388.1"/>
    </source>
</evidence>
<dbReference type="Pfam" id="PF01740">
    <property type="entry name" value="STAS"/>
    <property type="match status" value="1"/>
</dbReference>
<dbReference type="InterPro" id="IPR011547">
    <property type="entry name" value="SLC26A/SulP_dom"/>
</dbReference>
<dbReference type="InterPro" id="IPR002645">
    <property type="entry name" value="STAS_dom"/>
</dbReference>
<gene>
    <name evidence="7" type="primary">sulP</name>
    <name evidence="7" type="ORF">F9K24_05015</name>
</gene>
<evidence type="ECO:0000256" key="2">
    <source>
        <dbReference type="ARBA" id="ARBA00022692"/>
    </source>
</evidence>
<dbReference type="Proteomes" id="UP000460298">
    <property type="component" value="Unassembled WGS sequence"/>
</dbReference>
<feature type="transmembrane region" description="Helical" evidence="5">
    <location>
        <begin position="317"/>
        <end position="335"/>
    </location>
</feature>
<dbReference type="AlphaFoldDB" id="A0A833M352"/>
<feature type="transmembrane region" description="Helical" evidence="5">
    <location>
        <begin position="379"/>
        <end position="406"/>
    </location>
</feature>
<dbReference type="NCBIfam" id="TIGR00815">
    <property type="entry name" value="sulP"/>
    <property type="match status" value="1"/>
</dbReference>
<accession>A0A833M352</accession>
<feature type="transmembrane region" description="Helical" evidence="5">
    <location>
        <begin position="246"/>
        <end position="267"/>
    </location>
</feature>
<evidence type="ECO:0000256" key="4">
    <source>
        <dbReference type="ARBA" id="ARBA00023136"/>
    </source>
</evidence>
<reference evidence="7 8" key="1">
    <citation type="submission" date="2019-10" db="EMBL/GenBank/DDBJ databases">
        <title>Extracellular Electron Transfer in a Candidatus Methanoperedens spp. Enrichment Culture.</title>
        <authorList>
            <person name="Berger S."/>
            <person name="Rangel Shaw D."/>
            <person name="Berben T."/>
            <person name="In 'T Zandt M."/>
            <person name="Frank J."/>
            <person name="Reimann J."/>
            <person name="Jetten M.S.M."/>
            <person name="Welte C.U."/>
        </authorList>
    </citation>
    <scope>NUCLEOTIDE SEQUENCE [LARGE SCALE GENOMIC DNA]</scope>
    <source>
        <strain evidence="7">SB12</strain>
    </source>
</reference>
<evidence type="ECO:0000256" key="3">
    <source>
        <dbReference type="ARBA" id="ARBA00022989"/>
    </source>
</evidence>
<feature type="transmembrane region" description="Helical" evidence="5">
    <location>
        <begin position="21"/>
        <end position="43"/>
    </location>
</feature>
<dbReference type="PROSITE" id="PS50801">
    <property type="entry name" value="STAS"/>
    <property type="match status" value="1"/>
</dbReference>
<feature type="domain" description="STAS" evidence="6">
    <location>
        <begin position="448"/>
        <end position="547"/>
    </location>
</feature>
<feature type="transmembrane region" description="Helical" evidence="5">
    <location>
        <begin position="169"/>
        <end position="188"/>
    </location>
</feature>
<dbReference type="GO" id="GO:0055085">
    <property type="term" value="P:transmembrane transport"/>
    <property type="evidence" value="ECO:0007669"/>
    <property type="project" value="InterPro"/>
</dbReference>
<dbReference type="InterPro" id="IPR001902">
    <property type="entry name" value="SLC26A/SulP_fam"/>
</dbReference>
<feature type="transmembrane region" description="Helical" evidence="5">
    <location>
        <begin position="119"/>
        <end position="137"/>
    </location>
</feature>
<keyword evidence="2 5" id="KW-0812">Transmembrane</keyword>
<dbReference type="EMBL" id="WBUI01000003">
    <property type="protein sequence ID" value="KAB2934388.1"/>
    <property type="molecule type" value="Genomic_DNA"/>
</dbReference>
<dbReference type="GO" id="GO:0016020">
    <property type="term" value="C:membrane"/>
    <property type="evidence" value="ECO:0007669"/>
    <property type="project" value="UniProtKB-SubCell"/>
</dbReference>
<sequence>MFTPELLRSLRTYSMRRFASDISAGLIVGIVALPLAVAFAIASGVSPERGLITAVVAGFLISAFGGSRVQIGGPTGAFVVIVYGIVQEFGLSGLLVATFLAGLMLLLMGFARLGSVIRYIPHPVTVGFTSGIAVIIFSSQMRDFLGLPVVSLPADFIGQWKVYWQEIGAIDPISLVMALLCTITLAVWPRITHRVPGSIVVILAATLITVQFGLPVDTIGSRFGEIPSHIPAPAFFEIDLNTVRSLLPAAFAIAMLGAIESLLSAVVADGMTGSRHNPDAELISQGIANIASPLFGGIPATGAIARTATNIRNGATSPVAGIVHAATLLAIMLLFGSYVKHIPMPVLASILVIVAYNMSEWRTFLGILKSPRSDVIVLLATFLLTVVFDLVLAIEVGMVLAVLLFIRRMSQVSQVRVLSQDSLSDDDHENTDDPMDIRHKSVPARTEVYEINGPFFFGTANLFASAARIAADPPLVRIIRMRRVPAIDATGIHMLEKFIHDSGRDGIHVLLSGVHKQPLFALEKAGLLAQVGEENIAENIDVALERAGDVIKQAISEESAS</sequence>